<evidence type="ECO:0000256" key="1">
    <source>
        <dbReference type="ARBA" id="ARBA00008258"/>
    </source>
</evidence>
<evidence type="ECO:0000256" key="2">
    <source>
        <dbReference type="ARBA" id="ARBA00022490"/>
    </source>
</evidence>
<evidence type="ECO:0000256" key="8">
    <source>
        <dbReference type="ARBA" id="ARBA00047364"/>
    </source>
</evidence>
<evidence type="ECO:0000259" key="11">
    <source>
        <dbReference type="Pfam" id="PF09334"/>
    </source>
</evidence>
<dbReference type="Proteomes" id="UP000008075">
    <property type="component" value="Chromosome"/>
</dbReference>
<dbReference type="PROSITE" id="PS00178">
    <property type="entry name" value="AA_TRNA_LIGASE_I"/>
    <property type="match status" value="1"/>
</dbReference>
<dbReference type="STRING" id="406817.XNC1_0247"/>
<dbReference type="InterPro" id="IPR014729">
    <property type="entry name" value="Rossmann-like_a/b/a_fold"/>
</dbReference>
<keyword evidence="13" id="KW-1185">Reference proteome</keyword>
<dbReference type="GO" id="GO:0006431">
    <property type="term" value="P:methionyl-tRNA aminoacylation"/>
    <property type="evidence" value="ECO:0007669"/>
    <property type="project" value="TreeGrafter"/>
</dbReference>
<keyword evidence="6 9" id="KW-0648">Protein biosynthesis</keyword>
<dbReference type="InterPro" id="IPR009080">
    <property type="entry name" value="tRNAsynth_Ia_anticodon-bd"/>
</dbReference>
<evidence type="ECO:0000256" key="5">
    <source>
        <dbReference type="ARBA" id="ARBA00022840"/>
    </source>
</evidence>
<dbReference type="eggNOG" id="COG0662">
    <property type="taxonomic scope" value="Bacteria"/>
</dbReference>
<dbReference type="SUPFAM" id="SSF47323">
    <property type="entry name" value="Anticodon-binding domain of a subclass of class I aminoacyl-tRNA synthetases"/>
    <property type="match status" value="1"/>
</dbReference>
<keyword evidence="4 9" id="KW-0547">Nucleotide-binding</keyword>
<dbReference type="EMBL" id="FN667742">
    <property type="protein sequence ID" value="CBJ88335.1"/>
    <property type="molecule type" value="Genomic_DNA"/>
</dbReference>
<evidence type="ECO:0000256" key="4">
    <source>
        <dbReference type="ARBA" id="ARBA00022741"/>
    </source>
</evidence>
<proteinExistence type="inferred from homology"/>
<dbReference type="KEGG" id="xne:XNC1_0247"/>
<protein>
    <submittedName>
        <fullName evidence="12">Aminoacyl-tRNA synthetase, class Ia:Cupin region</fullName>
        <ecNumber evidence="12">6.1.1.10</ecNumber>
    </submittedName>
</protein>
<evidence type="ECO:0000256" key="7">
    <source>
        <dbReference type="ARBA" id="ARBA00023146"/>
    </source>
</evidence>
<dbReference type="HOGENOM" id="CLU_009710_10_1_6"/>
<dbReference type="GO" id="GO:0005829">
    <property type="term" value="C:cytosol"/>
    <property type="evidence" value="ECO:0007669"/>
    <property type="project" value="TreeGrafter"/>
</dbReference>
<name>D3VH50_XENNA</name>
<dbReference type="InterPro" id="IPR001412">
    <property type="entry name" value="aa-tRNA-synth_I_CS"/>
</dbReference>
<evidence type="ECO:0000313" key="12">
    <source>
        <dbReference type="EMBL" id="CBJ88335.1"/>
    </source>
</evidence>
<dbReference type="PANTHER" id="PTHR45765:SF1">
    <property type="entry name" value="METHIONINE--TRNA LIGASE, CYTOPLASMIC"/>
    <property type="match status" value="1"/>
</dbReference>
<evidence type="ECO:0000256" key="9">
    <source>
        <dbReference type="RuleBase" id="RU363039"/>
    </source>
</evidence>
<dbReference type="InterPro" id="IPR023458">
    <property type="entry name" value="Met-tRNA_ligase_1"/>
</dbReference>
<dbReference type="AlphaFoldDB" id="D3VH50"/>
<dbReference type="Pfam" id="PF09334">
    <property type="entry name" value="tRNA-synt_1g"/>
    <property type="match status" value="1"/>
</dbReference>
<evidence type="ECO:0000256" key="6">
    <source>
        <dbReference type="ARBA" id="ARBA00022917"/>
    </source>
</evidence>
<keyword evidence="7 9" id="KW-0030">Aminoacyl-tRNA synthetase</keyword>
<dbReference type="InterPro" id="IPR013096">
    <property type="entry name" value="Cupin_2"/>
</dbReference>
<evidence type="ECO:0000256" key="3">
    <source>
        <dbReference type="ARBA" id="ARBA00022598"/>
    </source>
</evidence>
<dbReference type="Pfam" id="PF07883">
    <property type="entry name" value="Cupin_2"/>
    <property type="match status" value="1"/>
</dbReference>
<dbReference type="InterPro" id="IPR029038">
    <property type="entry name" value="MetRS_Zn"/>
</dbReference>
<dbReference type="GO" id="GO:0004825">
    <property type="term" value="F:methionine-tRNA ligase activity"/>
    <property type="evidence" value="ECO:0007669"/>
    <property type="project" value="UniProtKB-EC"/>
</dbReference>
<dbReference type="InterPro" id="IPR014710">
    <property type="entry name" value="RmlC-like_jellyroll"/>
</dbReference>
<dbReference type="GeneID" id="24904824"/>
<keyword evidence="3 9" id="KW-0436">Ligase</keyword>
<dbReference type="PROSITE" id="PS51257">
    <property type="entry name" value="PROKAR_LIPOPROTEIN"/>
    <property type="match status" value="1"/>
</dbReference>
<dbReference type="SUPFAM" id="SSF51182">
    <property type="entry name" value="RmlC-like cupins"/>
    <property type="match status" value="1"/>
</dbReference>
<organism evidence="12 13">
    <name type="scientific">Xenorhabdus nematophila (strain ATCC 19061 / DSM 3370 / CCUG 14189 / LMG 1036 / NCIMB 9965 / AN6)</name>
    <dbReference type="NCBI Taxonomy" id="406817"/>
    <lineage>
        <taxon>Bacteria</taxon>
        <taxon>Pseudomonadati</taxon>
        <taxon>Pseudomonadota</taxon>
        <taxon>Gammaproteobacteria</taxon>
        <taxon>Enterobacterales</taxon>
        <taxon>Morganellaceae</taxon>
        <taxon>Xenorhabdus</taxon>
    </lineage>
</organism>
<evidence type="ECO:0000259" key="10">
    <source>
        <dbReference type="Pfam" id="PF07883"/>
    </source>
</evidence>
<dbReference type="PANTHER" id="PTHR45765">
    <property type="entry name" value="METHIONINE--TRNA LIGASE"/>
    <property type="match status" value="1"/>
</dbReference>
<keyword evidence="5 9" id="KW-0067">ATP-binding</keyword>
<keyword evidence="2" id="KW-0963">Cytoplasm</keyword>
<comment type="catalytic activity">
    <reaction evidence="8">
        <text>tRNA(Met) + L-methionine + ATP = L-methionyl-tRNA(Met) + AMP + diphosphate</text>
        <dbReference type="Rhea" id="RHEA:13481"/>
        <dbReference type="Rhea" id="RHEA-COMP:9667"/>
        <dbReference type="Rhea" id="RHEA-COMP:9698"/>
        <dbReference type="ChEBI" id="CHEBI:30616"/>
        <dbReference type="ChEBI" id="CHEBI:33019"/>
        <dbReference type="ChEBI" id="CHEBI:57844"/>
        <dbReference type="ChEBI" id="CHEBI:78442"/>
        <dbReference type="ChEBI" id="CHEBI:78530"/>
        <dbReference type="ChEBI" id="CHEBI:456215"/>
        <dbReference type="EC" id="6.1.1.10"/>
    </reaction>
</comment>
<feature type="domain" description="Methionyl/Leucyl tRNA synthetase" evidence="11">
    <location>
        <begin position="127"/>
        <end position="500"/>
    </location>
</feature>
<dbReference type="Gene3D" id="2.60.120.10">
    <property type="entry name" value="Jelly Rolls"/>
    <property type="match status" value="1"/>
</dbReference>
<dbReference type="EC" id="6.1.1.10" evidence="12"/>
<gene>
    <name evidence="12" type="ordered locus">XNC1_0247</name>
</gene>
<dbReference type="Gene3D" id="3.40.50.620">
    <property type="entry name" value="HUPs"/>
    <property type="match status" value="1"/>
</dbReference>
<dbReference type="SUPFAM" id="SSF52374">
    <property type="entry name" value="Nucleotidylyl transferase"/>
    <property type="match status" value="1"/>
</dbReference>
<reference evidence="12 13" key="1">
    <citation type="journal article" date="2011" name="PLoS ONE">
        <title>The entomopathogenic bacterial endosymbionts xenorhabdus and photorhabdus: convergent lifestyles from divergent genomes.</title>
        <authorList>
            <person name="Chaston J.M."/>
            <person name="Suen G."/>
            <person name="Tucker S.L."/>
            <person name="Andersen A.W."/>
            <person name="Bhasin A."/>
            <person name="Bode E."/>
            <person name="Bode H.B."/>
            <person name="Brachmann A.O."/>
            <person name="Cowles C.E."/>
            <person name="Cowles K.N."/>
            <person name="Darby C."/>
            <person name="de Leon L."/>
            <person name="Drace K."/>
            <person name="Du Z."/>
            <person name="Givaudan A."/>
            <person name="Herbert Tran E.E."/>
            <person name="Jewell K.A."/>
            <person name="Knack J.J."/>
            <person name="Krasomil-Osterfeld K.C."/>
            <person name="Kukor R."/>
            <person name="Lanois A."/>
            <person name="Latreille P."/>
            <person name="Leimgruber N.K."/>
            <person name="Lipke C.M."/>
            <person name="Liu R."/>
            <person name="Lu X."/>
            <person name="Martens E.C."/>
            <person name="Marri P.R."/>
            <person name="Medigue C."/>
            <person name="Menard M.L."/>
            <person name="Miller N.M."/>
            <person name="Morales-Soto N."/>
            <person name="Norton S."/>
            <person name="Ogier J.C."/>
            <person name="Orchard S.S."/>
            <person name="Park D."/>
            <person name="Park Y."/>
            <person name="Qurollo B.A."/>
            <person name="Sugar D.R."/>
            <person name="Richards G.R."/>
            <person name="Rouy Z."/>
            <person name="Slominski B."/>
            <person name="Slominski K."/>
            <person name="Snyder H."/>
            <person name="Tjaden B.C."/>
            <person name="van der Hoeven R."/>
            <person name="Welch R.D."/>
            <person name="Wheeler C."/>
            <person name="Xiang B."/>
            <person name="Barbazuk B."/>
            <person name="Gaudriault S."/>
            <person name="Goodner B."/>
            <person name="Slater S.C."/>
            <person name="Forst S."/>
            <person name="Goldman B.S."/>
            <person name="Goodrich-Blair H."/>
        </authorList>
    </citation>
    <scope>NUCLEOTIDE SEQUENCE [LARGE SCALE GENOMIC DNA]</scope>
    <source>
        <strain evidence="13">ATCC 19061 / DSM 3370 / CCUG 14189 / LMG 1036 / NCIMB 9965 / AN6</strain>
    </source>
</reference>
<sequence>MKKINIFSPSVLSYNVASRPVELVGTNASLMGCSLAPRQESSAHNHFENEIFIFTAGKGVVKTGHESVNVQAGDAVLCQRFENHIIVNTSEEDSLQFHSIYWDVGDINAFVTDTSAPSGQRNTLIFSTPPTPNGDLHLGHLSGPYLAGDVLKRVLLQSGTSVHHGTGRDDNQTYVVTSAAKEQRQPTESADFYASAINETWQGFGIDFDLFITPDNQGEYADFVHHYIELLYKKDFIYEKETTAYVDHHGNTLHEAYIHGLCPYCEESSDGNACEACGRPNECTDLKQPQVKADGNQPLSRKEFRLYFRLSAFAHQLAQYVQTANMPAHVHQLCHDMLSQQLPDICISHASHWGIKHRLPNYEQQVVYVWFEMAMGYLWAASEYPTSRGNNRMEKAADVYSGDTNIVHCYGFDNAYYHTLLFPAIYFALGLTPPQTHIVNELLDLEGSKFSTSRRHLIWGKDFLKLAGADYARMALILMRPEGIRENFSVERVAATMNALFPQRLSHWLSSLQECVMRYGGKIPESGAWLADQKNHYYELLHVMTSYQHFSQTENFSPRRMAEHVTKLIDMAYRFNASQRHLFPRNSNALSNYARTALALDVLAARMLVYALKPLMPALSADIAALLRINATEETWQQATTFLASQHMIQPHKIMLPELSATGLGQLMPQ</sequence>
<dbReference type="InterPro" id="IPR011051">
    <property type="entry name" value="RmlC_Cupin_sf"/>
</dbReference>
<dbReference type="Gene3D" id="2.20.28.20">
    <property type="entry name" value="Methionyl-tRNA synthetase, Zn-domain"/>
    <property type="match status" value="1"/>
</dbReference>
<dbReference type="Gene3D" id="1.10.730.10">
    <property type="entry name" value="Isoleucyl-tRNA Synthetase, Domain 1"/>
    <property type="match status" value="1"/>
</dbReference>
<comment type="similarity">
    <text evidence="1">Belongs to the class-I aminoacyl-tRNA synthetase family. MetG type 1 subfamily.</text>
</comment>
<dbReference type="InterPro" id="IPR015413">
    <property type="entry name" value="Methionyl/Leucyl_tRNA_Synth"/>
</dbReference>
<dbReference type="eggNOG" id="COG0143">
    <property type="taxonomic scope" value="Bacteria"/>
</dbReference>
<dbReference type="RefSeq" id="WP_013183187.1">
    <property type="nucleotide sequence ID" value="NC_014228.1"/>
</dbReference>
<accession>D3VH50</accession>
<dbReference type="GO" id="GO:0005524">
    <property type="term" value="F:ATP binding"/>
    <property type="evidence" value="ECO:0007669"/>
    <property type="project" value="UniProtKB-KW"/>
</dbReference>
<feature type="domain" description="Cupin type-2" evidence="10">
    <location>
        <begin position="34"/>
        <end position="101"/>
    </location>
</feature>
<evidence type="ECO:0000313" key="13">
    <source>
        <dbReference type="Proteomes" id="UP000008075"/>
    </source>
</evidence>